<keyword evidence="9" id="KW-1185">Reference proteome</keyword>
<dbReference type="RefSeq" id="WP_170259307.1">
    <property type="nucleotide sequence ID" value="NZ_FOQG01000030.1"/>
</dbReference>
<dbReference type="InterPro" id="IPR002104">
    <property type="entry name" value="Integrase_catalytic"/>
</dbReference>
<dbReference type="GO" id="GO:0006310">
    <property type="term" value="P:DNA recombination"/>
    <property type="evidence" value="ECO:0007669"/>
    <property type="project" value="UniProtKB-KW"/>
</dbReference>
<dbReference type="CDD" id="cd01189">
    <property type="entry name" value="INT_ICEBs1_C_like"/>
    <property type="match status" value="1"/>
</dbReference>
<evidence type="ECO:0000256" key="2">
    <source>
        <dbReference type="ARBA" id="ARBA00022908"/>
    </source>
</evidence>
<comment type="similarity">
    <text evidence="1">Belongs to the 'phage' integrase family.</text>
</comment>
<dbReference type="SUPFAM" id="SSF56349">
    <property type="entry name" value="DNA breaking-rejoining enzymes"/>
    <property type="match status" value="1"/>
</dbReference>
<keyword evidence="3 5" id="KW-0238">DNA-binding</keyword>
<dbReference type="Gene3D" id="1.10.150.130">
    <property type="match status" value="1"/>
</dbReference>
<dbReference type="InterPro" id="IPR013762">
    <property type="entry name" value="Integrase-like_cat_sf"/>
</dbReference>
<name>A0A1I3R9Z5_9ACTN</name>
<evidence type="ECO:0000259" key="7">
    <source>
        <dbReference type="PROSITE" id="PS51900"/>
    </source>
</evidence>
<dbReference type="Pfam" id="PF00589">
    <property type="entry name" value="Phage_integrase"/>
    <property type="match status" value="1"/>
</dbReference>
<dbReference type="InterPro" id="IPR010998">
    <property type="entry name" value="Integrase_recombinase_N"/>
</dbReference>
<evidence type="ECO:0000256" key="3">
    <source>
        <dbReference type="ARBA" id="ARBA00023125"/>
    </source>
</evidence>
<evidence type="ECO:0000256" key="5">
    <source>
        <dbReference type="PROSITE-ProRule" id="PRU01248"/>
    </source>
</evidence>
<protein>
    <submittedName>
        <fullName evidence="8">Site-specific recombinase XerD</fullName>
    </submittedName>
</protein>
<evidence type="ECO:0000256" key="4">
    <source>
        <dbReference type="ARBA" id="ARBA00023172"/>
    </source>
</evidence>
<dbReference type="GO" id="GO:0003677">
    <property type="term" value="F:DNA binding"/>
    <property type="evidence" value="ECO:0007669"/>
    <property type="project" value="UniProtKB-UniRule"/>
</dbReference>
<evidence type="ECO:0000259" key="6">
    <source>
        <dbReference type="PROSITE" id="PS51898"/>
    </source>
</evidence>
<accession>A0A1I3R9Z5</accession>
<dbReference type="Pfam" id="PF14659">
    <property type="entry name" value="Phage_int_SAM_3"/>
    <property type="match status" value="1"/>
</dbReference>
<evidence type="ECO:0000313" key="9">
    <source>
        <dbReference type="Proteomes" id="UP000198649"/>
    </source>
</evidence>
<reference evidence="8 9" key="1">
    <citation type="submission" date="2016-10" db="EMBL/GenBank/DDBJ databases">
        <authorList>
            <person name="de Groot N.N."/>
        </authorList>
    </citation>
    <scope>NUCLEOTIDE SEQUENCE [LARGE SCALE GENOMIC DNA]</scope>
    <source>
        <strain evidence="8 9">CGMCC 1.11156</strain>
    </source>
</reference>
<sequence>MSRQRVPIGTHGAVTVLTLPDRRMEARTRFRDLDGKSRLVSARGQSRSAAEIALKRRLSERNVYQPVDTSLTLDSPFGELVDYWLADLDPEARIAPSTRRFYEDAIRHEVLPALEHLTLREIGVARCDALLKRLGQLSYARSKRAKTVLRLAFGLAVRHEVMPRNPIDGVSRMHKPKRSPTALAAVAVNAIRAVIKAWEHQRGSSGPNPDGQLGQIVEVMLGTSARIGEVLGIRRCDLDLTTTPATLRICGTVISQKGVGTFRQAHPKTDRSNRVVALPTFTAEALRRRLAVSGDRSFDALVFASREGTPLTTANVRRQLRTVLERAGITGVTPHMFRRTVATVINEAASVDLAAQLLGHTDPKVTIEHYIRRNEHVNPLTAELLDQAFAQEDESKSS</sequence>
<dbReference type="PANTHER" id="PTHR30629:SF2">
    <property type="entry name" value="PROPHAGE INTEGRASE INTS-RELATED"/>
    <property type="match status" value="1"/>
</dbReference>
<dbReference type="PROSITE" id="PS51900">
    <property type="entry name" value="CB"/>
    <property type="match status" value="1"/>
</dbReference>
<keyword evidence="4" id="KW-0233">DNA recombination</keyword>
<dbReference type="InterPro" id="IPR011010">
    <property type="entry name" value="DNA_brk_join_enz"/>
</dbReference>
<dbReference type="EMBL" id="FOQG01000030">
    <property type="protein sequence ID" value="SFJ42016.1"/>
    <property type="molecule type" value="Genomic_DNA"/>
</dbReference>
<dbReference type="Gene3D" id="1.10.443.10">
    <property type="entry name" value="Intergrase catalytic core"/>
    <property type="match status" value="1"/>
</dbReference>
<dbReference type="AlphaFoldDB" id="A0A1I3R9Z5"/>
<dbReference type="STRING" id="1005945.SAMN05216561_1305"/>
<evidence type="ECO:0000313" key="8">
    <source>
        <dbReference type="EMBL" id="SFJ42016.1"/>
    </source>
</evidence>
<evidence type="ECO:0000256" key="1">
    <source>
        <dbReference type="ARBA" id="ARBA00008857"/>
    </source>
</evidence>
<dbReference type="InterPro" id="IPR050808">
    <property type="entry name" value="Phage_Integrase"/>
</dbReference>
<gene>
    <name evidence="8" type="ORF">SAMN05216561_1305</name>
</gene>
<proteinExistence type="inferred from homology"/>
<dbReference type="GO" id="GO:0015074">
    <property type="term" value="P:DNA integration"/>
    <property type="evidence" value="ECO:0007669"/>
    <property type="project" value="UniProtKB-KW"/>
</dbReference>
<dbReference type="InterPro" id="IPR044068">
    <property type="entry name" value="CB"/>
</dbReference>
<feature type="domain" description="Tyr recombinase" evidence="6">
    <location>
        <begin position="178"/>
        <end position="390"/>
    </location>
</feature>
<dbReference type="Proteomes" id="UP000198649">
    <property type="component" value="Unassembled WGS sequence"/>
</dbReference>
<organism evidence="8 9">
    <name type="scientific">Nocardioides psychrotolerans</name>
    <dbReference type="NCBI Taxonomy" id="1005945"/>
    <lineage>
        <taxon>Bacteria</taxon>
        <taxon>Bacillati</taxon>
        <taxon>Actinomycetota</taxon>
        <taxon>Actinomycetes</taxon>
        <taxon>Propionibacteriales</taxon>
        <taxon>Nocardioidaceae</taxon>
        <taxon>Nocardioides</taxon>
    </lineage>
</organism>
<dbReference type="PANTHER" id="PTHR30629">
    <property type="entry name" value="PROPHAGE INTEGRASE"/>
    <property type="match status" value="1"/>
</dbReference>
<keyword evidence="2" id="KW-0229">DNA integration</keyword>
<dbReference type="PROSITE" id="PS51898">
    <property type="entry name" value="TYR_RECOMBINASE"/>
    <property type="match status" value="1"/>
</dbReference>
<feature type="domain" description="Core-binding (CB)" evidence="7">
    <location>
        <begin position="75"/>
        <end position="157"/>
    </location>
</feature>
<dbReference type="InterPro" id="IPR004107">
    <property type="entry name" value="Integrase_SAM-like_N"/>
</dbReference>